<dbReference type="PANTHER" id="PTHR47936:SF1">
    <property type="entry name" value="PENTATRICOPEPTIDE REPEAT-CONTAINING PROTEIN GUN1, CHLOROPLASTIC"/>
    <property type="match status" value="1"/>
</dbReference>
<dbReference type="AlphaFoldDB" id="A0A9P6TZ15"/>
<gene>
    <name evidence="3" type="ORF">DFQ27_007919</name>
</gene>
<keyword evidence="1" id="KW-0677">Repeat</keyword>
<dbReference type="OrthoDB" id="185373at2759"/>
<reference evidence="3" key="1">
    <citation type="journal article" date="2020" name="Fungal Divers.">
        <title>Resolving the Mortierellaceae phylogeny through synthesis of multi-gene phylogenetics and phylogenomics.</title>
        <authorList>
            <person name="Vandepol N."/>
            <person name="Liber J."/>
            <person name="Desiro A."/>
            <person name="Na H."/>
            <person name="Kennedy M."/>
            <person name="Barry K."/>
            <person name="Grigoriev I.V."/>
            <person name="Miller A.N."/>
            <person name="O'Donnell K."/>
            <person name="Stajich J.E."/>
            <person name="Bonito G."/>
        </authorList>
    </citation>
    <scope>NUCLEOTIDE SEQUENCE</scope>
    <source>
        <strain evidence="3">BC1065</strain>
    </source>
</reference>
<proteinExistence type="predicted"/>
<feature type="compositionally biased region" description="Low complexity" evidence="2">
    <location>
        <begin position="949"/>
        <end position="965"/>
    </location>
</feature>
<dbReference type="Proteomes" id="UP000807716">
    <property type="component" value="Unassembled WGS sequence"/>
</dbReference>
<evidence type="ECO:0000256" key="2">
    <source>
        <dbReference type="SAM" id="MobiDB-lite"/>
    </source>
</evidence>
<protein>
    <submittedName>
        <fullName evidence="3">Uncharacterized protein</fullName>
    </submittedName>
</protein>
<comment type="caution">
    <text evidence="3">The sequence shown here is derived from an EMBL/GenBank/DDBJ whole genome shotgun (WGS) entry which is preliminary data.</text>
</comment>
<organism evidence="3 4">
    <name type="scientific">Actinomortierella ambigua</name>
    <dbReference type="NCBI Taxonomy" id="1343610"/>
    <lineage>
        <taxon>Eukaryota</taxon>
        <taxon>Fungi</taxon>
        <taxon>Fungi incertae sedis</taxon>
        <taxon>Mucoromycota</taxon>
        <taxon>Mortierellomycotina</taxon>
        <taxon>Mortierellomycetes</taxon>
        <taxon>Mortierellales</taxon>
        <taxon>Mortierellaceae</taxon>
        <taxon>Actinomortierella</taxon>
    </lineage>
</organism>
<accession>A0A9P6TZ15</accession>
<dbReference type="InterPro" id="IPR011990">
    <property type="entry name" value="TPR-like_helical_dom_sf"/>
</dbReference>
<evidence type="ECO:0000256" key="1">
    <source>
        <dbReference type="ARBA" id="ARBA00022737"/>
    </source>
</evidence>
<dbReference type="EMBL" id="JAAAJB010000640">
    <property type="protein sequence ID" value="KAG0252682.1"/>
    <property type="molecule type" value="Genomic_DNA"/>
</dbReference>
<evidence type="ECO:0000313" key="3">
    <source>
        <dbReference type="EMBL" id="KAG0252682.1"/>
    </source>
</evidence>
<name>A0A9P6TZ15_9FUNG</name>
<dbReference type="PANTHER" id="PTHR47936">
    <property type="entry name" value="PPR_LONG DOMAIN-CONTAINING PROTEIN"/>
    <property type="match status" value="1"/>
</dbReference>
<dbReference type="Gene3D" id="1.25.40.10">
    <property type="entry name" value="Tetratricopeptide repeat domain"/>
    <property type="match status" value="1"/>
</dbReference>
<keyword evidence="4" id="KW-1185">Reference proteome</keyword>
<feature type="region of interest" description="Disordered" evidence="2">
    <location>
        <begin position="939"/>
        <end position="970"/>
    </location>
</feature>
<evidence type="ECO:0000313" key="4">
    <source>
        <dbReference type="Proteomes" id="UP000807716"/>
    </source>
</evidence>
<sequence length="1068" mass="118903">MQRATTLHVLIRTANASSRTILLPSRAVLSLRAGLSSAAPTQRTLYTQPSQRITAAHLPRISFTHARRFEHTAANGDSATVKNLRDLLERNDVAGFHAACKDLEINTHALASAARYATSGAMGMSKAVASPVAMDTYHFLLETMASHPALFTDKVAGATPIGSALGLITDMSEASNANGNLRPDKETLLLLLRVTSSACESPSQGQSAWMIADAIRHGRLPVLMSSEQWELPKHDIALDKDLWTALFNTVQAAGRQLGSEQSTTMAHQLADQLCKDIQSVEMDDQLWQHVIKAFGDSNSVSSIDRILESLPPIGEAKPEVYARVAESFARSNRPLDAFGLLKSIKDQYGRLPMVDPVAALAKQYAAKGNISAIRHIFSTFQSQGENGTDLIDAHGWQDLNRIKMHACASALTSLFEWVSAEFKRTHTDHMPSHILTVLGSPSQLSKAEYNHARFAYVNFREAESQLPASEWTLDDYDVAIQVYSRLNLLHYKEWPLERSALPLLYGMREKGLKPLRSSYTTLMDAMARTRQFNANRENGQAFKRVLKLMAMMEEDGHRLTKAQDFQPLLETCFGYYPSSPFAPGLFMYINNHISVWPEGLRKAESLMKKKLGSKISADKYHHDQDAGERFHDAATLATVLAGLTHGGEVVENWERWRNLPLDGIQRTPAMYQAMIAASRMHLSSAEYCLKVVRYEMLKENPPVPMTSDIFAGLMDCCIRTKDAQAAKSVIAQAQPRMQKNASWLGPMVKTCLWLPELQEEGSFMLQQLKESTSNLSTDMYTYLMDYLVNRKQDYRACQGVFSDFMRSEHERVLSIQQGSADQPDAVLAERPGSISGDEAFMSDEEVQHRKLLQQLPVAHVIETLDISPRTAPMVNLLVLSHVREWADSLAAKKRRKKNAVISPQEQERFDAGQRSFKEAQEIMGILTKTLSRTRKLVFSDNGQQEQQVSSASSKSSSSSSSSSKDSSNKERQSSLLYVNKYVLGEYIAACLKAGTSESLKDAELMMVRVLPRVVRGRRETAKLQKMVDVAIGKRTASNDEIDHDMLELVADDEGDDSASQTDFVEVKS</sequence>